<reference evidence="1 2" key="1">
    <citation type="submission" date="2013-02" db="EMBL/GenBank/DDBJ databases">
        <title>Draft Genome Sequence of Streptomyces afghaniensis, Which Produces Compounds of the Julimycin B-Complex.</title>
        <authorList>
            <person name="Gruening B.A."/>
            <person name="Praeg A."/>
            <person name="Erxleben A."/>
            <person name="Guenther S."/>
            <person name="Fiedler H.-P."/>
            <person name="Goodfellow M."/>
            <person name="Mueller M."/>
        </authorList>
    </citation>
    <scope>NUCLEOTIDE SEQUENCE [LARGE SCALE GENOMIC DNA]</scope>
    <source>
        <strain evidence="1 2">772</strain>
    </source>
</reference>
<dbReference type="EMBL" id="AOPY01001152">
    <property type="protein sequence ID" value="EPJ42578.1"/>
    <property type="molecule type" value="Genomic_DNA"/>
</dbReference>
<organism evidence="1 2">
    <name type="scientific">Streptomyces afghaniensis 772</name>
    <dbReference type="NCBI Taxonomy" id="1283301"/>
    <lineage>
        <taxon>Bacteria</taxon>
        <taxon>Bacillati</taxon>
        <taxon>Actinomycetota</taxon>
        <taxon>Actinomycetes</taxon>
        <taxon>Kitasatosporales</taxon>
        <taxon>Streptomycetaceae</taxon>
        <taxon>Streptomyces</taxon>
    </lineage>
</organism>
<dbReference type="AlphaFoldDB" id="S4MSQ9"/>
<keyword evidence="1" id="KW-0547">Nucleotide-binding</keyword>
<comment type="caution">
    <text evidence="1">The sequence shown here is derived from an EMBL/GenBank/DDBJ whole genome shotgun (WGS) entry which is preliminary data.</text>
</comment>
<dbReference type="SUPFAM" id="SSF52540">
    <property type="entry name" value="P-loop containing nucleoside triphosphate hydrolases"/>
    <property type="match status" value="1"/>
</dbReference>
<gene>
    <name evidence="1" type="ORF">STAFG_0366</name>
</gene>
<keyword evidence="2" id="KW-1185">Reference proteome</keyword>
<accession>S4MSQ9</accession>
<protein>
    <submittedName>
        <fullName evidence="1">Putative Lipoprotein-releasing system ATP-binding protein LolD 1</fullName>
    </submittedName>
</protein>
<name>S4MSQ9_9ACTN</name>
<evidence type="ECO:0000313" key="2">
    <source>
        <dbReference type="Proteomes" id="UP000015001"/>
    </source>
</evidence>
<dbReference type="Proteomes" id="UP000015001">
    <property type="component" value="Unassembled WGS sequence"/>
</dbReference>
<dbReference type="HOGENOM" id="CLU_3158069_0_0_11"/>
<dbReference type="PATRIC" id="fig|1283301.3.peg.351"/>
<dbReference type="GO" id="GO:0005524">
    <property type="term" value="F:ATP binding"/>
    <property type="evidence" value="ECO:0007669"/>
    <property type="project" value="UniProtKB-KW"/>
</dbReference>
<evidence type="ECO:0000313" key="1">
    <source>
        <dbReference type="EMBL" id="EPJ42578.1"/>
    </source>
</evidence>
<dbReference type="InterPro" id="IPR027417">
    <property type="entry name" value="P-loop_NTPase"/>
</dbReference>
<keyword evidence="1" id="KW-0449">Lipoprotein</keyword>
<sequence length="48" mass="5190">MVVDGQDVTALGRRAAASYRRTVGFVFQRFHLLPGLSALDNVLAPCCP</sequence>
<dbReference type="Gene3D" id="3.40.50.300">
    <property type="entry name" value="P-loop containing nucleotide triphosphate hydrolases"/>
    <property type="match status" value="1"/>
</dbReference>
<keyword evidence="1" id="KW-0067">ATP-binding</keyword>
<proteinExistence type="predicted"/>